<dbReference type="AlphaFoldDB" id="A0AAD4ZLV5"/>
<dbReference type="Gene3D" id="3.40.50.2000">
    <property type="entry name" value="Glycogen Phosphorylase B"/>
    <property type="match status" value="1"/>
</dbReference>
<comment type="caution">
    <text evidence="1">The sequence shown here is derived from an EMBL/GenBank/DDBJ whole genome shotgun (WGS) entry which is preliminary data.</text>
</comment>
<organism evidence="1 2">
    <name type="scientific">Prunus dulcis</name>
    <name type="common">Almond</name>
    <name type="synonym">Amygdalus dulcis</name>
    <dbReference type="NCBI Taxonomy" id="3755"/>
    <lineage>
        <taxon>Eukaryota</taxon>
        <taxon>Viridiplantae</taxon>
        <taxon>Streptophyta</taxon>
        <taxon>Embryophyta</taxon>
        <taxon>Tracheophyta</taxon>
        <taxon>Spermatophyta</taxon>
        <taxon>Magnoliopsida</taxon>
        <taxon>eudicotyledons</taxon>
        <taxon>Gunneridae</taxon>
        <taxon>Pentapetalae</taxon>
        <taxon>rosids</taxon>
        <taxon>fabids</taxon>
        <taxon>Rosales</taxon>
        <taxon>Rosaceae</taxon>
        <taxon>Amygdaloideae</taxon>
        <taxon>Amygdaleae</taxon>
        <taxon>Prunus</taxon>
    </lineage>
</organism>
<evidence type="ECO:0000313" key="1">
    <source>
        <dbReference type="EMBL" id="KAI5350427.1"/>
    </source>
</evidence>
<reference evidence="1 2" key="1">
    <citation type="journal article" date="2022" name="G3 (Bethesda)">
        <title>Whole-genome sequence and methylome profiling of the almond [Prunus dulcis (Mill.) D.A. Webb] cultivar 'Nonpareil'.</title>
        <authorList>
            <person name="D'Amico-Willman K.M."/>
            <person name="Ouma W.Z."/>
            <person name="Meulia T."/>
            <person name="Sideli G.M."/>
            <person name="Gradziel T.M."/>
            <person name="Fresnedo-Ramirez J."/>
        </authorList>
    </citation>
    <scope>NUCLEOTIDE SEQUENCE [LARGE SCALE GENOMIC DNA]</scope>
    <source>
        <strain evidence="1">Clone GOH B32 T37-40</strain>
    </source>
</reference>
<evidence type="ECO:0008006" key="3">
    <source>
        <dbReference type="Google" id="ProtNLM"/>
    </source>
</evidence>
<sequence>MGFDREHIVMLPMIARGHLIPFLALAKQIQQKTVHHHQTLNHTPTILTSTWLSFHSAAQTLACPKTLRAQRICL</sequence>
<keyword evidence="2" id="KW-1185">Reference proteome</keyword>
<protein>
    <recommendedName>
        <fullName evidence="3">UDP-Glycosyltransferase superfamily protein</fullName>
    </recommendedName>
</protein>
<dbReference type="SUPFAM" id="SSF53756">
    <property type="entry name" value="UDP-Glycosyltransferase/glycogen phosphorylase"/>
    <property type="match status" value="1"/>
</dbReference>
<dbReference type="Proteomes" id="UP001054821">
    <property type="component" value="Chromosome 1"/>
</dbReference>
<name>A0AAD4ZLV5_PRUDU</name>
<gene>
    <name evidence="1" type="ORF">L3X38_003318</name>
</gene>
<evidence type="ECO:0000313" key="2">
    <source>
        <dbReference type="Proteomes" id="UP001054821"/>
    </source>
</evidence>
<accession>A0AAD4ZLV5</accession>
<dbReference type="EMBL" id="JAJFAZ020000001">
    <property type="protein sequence ID" value="KAI5350427.1"/>
    <property type="molecule type" value="Genomic_DNA"/>
</dbReference>
<proteinExistence type="predicted"/>